<sequence length="445" mass="45623">MTAATGARPPSSTAPAAPRRLPYEVWVLVAAGFVIAIGFGVVAPALPTFAKSFDVGVTAASIIVSVFAAMRLVFAPVSGRLVAFFGERPIYLVGILIVAVATGVCAFAQSYWQLLLFRSLAGTGSTMFTVSAVALLIRVTPPELRGRASGLWSTGFLLGNIAGPLVGGGLVEVSLRAPFLVYGGTLFVAAGLAWLLLRRSRLAAPERGDGQASVTFWSALRHPTYRAALASNFAFGWTVFGVRVSLVPLFVTAVLHHSEGLAGISLSVFAVGNAALLIVSGRLADARGRKPMVLAGLAVSAVGTIAIGFTHEMWTFLAASLVAGLGAGLLSPPQSAALADIVGARGRGGPVLAGFQMAADVGAILGPLVAGLLADSLSYPVAFALTGAMFLFAMLAWIPAPETLPRGGPTEHAAEEATPECGRLDEGPDVPTVEPGGAKPPFTGR</sequence>
<evidence type="ECO:0000259" key="8">
    <source>
        <dbReference type="PROSITE" id="PS50850"/>
    </source>
</evidence>
<comment type="caution">
    <text evidence="9">The sequence shown here is derived from an EMBL/GenBank/DDBJ whole genome shotgun (WGS) entry which is preliminary data.</text>
</comment>
<evidence type="ECO:0000256" key="2">
    <source>
        <dbReference type="ARBA" id="ARBA00022448"/>
    </source>
</evidence>
<accession>A0ABT1I0U1</accession>
<dbReference type="Pfam" id="PF07690">
    <property type="entry name" value="MFS_1"/>
    <property type="match status" value="1"/>
</dbReference>
<name>A0ABT1I0U1_STRSD</name>
<evidence type="ECO:0000256" key="3">
    <source>
        <dbReference type="ARBA" id="ARBA00022692"/>
    </source>
</evidence>
<proteinExistence type="predicted"/>
<feature type="transmembrane region" description="Helical" evidence="7">
    <location>
        <begin position="379"/>
        <end position="398"/>
    </location>
</feature>
<feature type="transmembrane region" description="Helical" evidence="7">
    <location>
        <begin position="351"/>
        <end position="373"/>
    </location>
</feature>
<dbReference type="PANTHER" id="PTHR42718:SF9">
    <property type="entry name" value="MAJOR FACILITATOR SUPERFAMILY MULTIDRUG TRANSPORTER MFSC"/>
    <property type="match status" value="1"/>
</dbReference>
<organism evidence="9 10">
    <name type="scientific">Streptoalloteichus tenebrarius (strain ATCC 17920 / DSM 40477 / JCM 4838 / CBS 697.72 / NBRC 16177 / NCIMB 11028 / NRRL B-12390 / A12253. 1 / ISP 5477)</name>
    <name type="common">Streptomyces tenebrarius</name>
    <dbReference type="NCBI Taxonomy" id="1933"/>
    <lineage>
        <taxon>Bacteria</taxon>
        <taxon>Bacillati</taxon>
        <taxon>Actinomycetota</taxon>
        <taxon>Actinomycetes</taxon>
        <taxon>Pseudonocardiales</taxon>
        <taxon>Pseudonocardiaceae</taxon>
        <taxon>Streptoalloteichus</taxon>
    </lineage>
</organism>
<feature type="transmembrane region" description="Helical" evidence="7">
    <location>
        <begin position="115"/>
        <end position="137"/>
    </location>
</feature>
<dbReference type="EMBL" id="JAMTCP010000040">
    <property type="protein sequence ID" value="MCP2261379.1"/>
    <property type="molecule type" value="Genomic_DNA"/>
</dbReference>
<evidence type="ECO:0000256" key="1">
    <source>
        <dbReference type="ARBA" id="ARBA00004651"/>
    </source>
</evidence>
<dbReference type="PROSITE" id="PS50850">
    <property type="entry name" value="MFS"/>
    <property type="match status" value="1"/>
</dbReference>
<evidence type="ECO:0000256" key="6">
    <source>
        <dbReference type="SAM" id="MobiDB-lite"/>
    </source>
</evidence>
<dbReference type="CDD" id="cd17325">
    <property type="entry name" value="MFS_MdtG_SLC18_like"/>
    <property type="match status" value="1"/>
</dbReference>
<dbReference type="Proteomes" id="UP001205311">
    <property type="component" value="Unassembled WGS sequence"/>
</dbReference>
<evidence type="ECO:0000313" key="10">
    <source>
        <dbReference type="Proteomes" id="UP001205311"/>
    </source>
</evidence>
<evidence type="ECO:0000256" key="5">
    <source>
        <dbReference type="ARBA" id="ARBA00023136"/>
    </source>
</evidence>
<feature type="transmembrane region" description="Helical" evidence="7">
    <location>
        <begin position="261"/>
        <end position="279"/>
    </location>
</feature>
<keyword evidence="10" id="KW-1185">Reference proteome</keyword>
<feature type="transmembrane region" description="Helical" evidence="7">
    <location>
        <begin position="89"/>
        <end position="109"/>
    </location>
</feature>
<reference evidence="9 10" key="1">
    <citation type="submission" date="2022-06" db="EMBL/GenBank/DDBJ databases">
        <title>Genomic Encyclopedia of Archaeal and Bacterial Type Strains, Phase II (KMG-II): from individual species to whole genera.</title>
        <authorList>
            <person name="Goeker M."/>
        </authorList>
    </citation>
    <scope>NUCLEOTIDE SEQUENCE [LARGE SCALE GENOMIC DNA]</scope>
    <source>
        <strain evidence="9 10">DSM 40477</strain>
    </source>
</reference>
<dbReference type="SUPFAM" id="SSF103473">
    <property type="entry name" value="MFS general substrate transporter"/>
    <property type="match status" value="1"/>
</dbReference>
<keyword evidence="3 7" id="KW-0812">Transmembrane</keyword>
<feature type="domain" description="Major facilitator superfamily (MFS) profile" evidence="8">
    <location>
        <begin position="24"/>
        <end position="404"/>
    </location>
</feature>
<dbReference type="PRINTS" id="PR01035">
    <property type="entry name" value="TCRTETA"/>
</dbReference>
<dbReference type="RefSeq" id="WP_253672207.1">
    <property type="nucleotide sequence ID" value="NZ_JAMTCP010000040.1"/>
</dbReference>
<feature type="transmembrane region" description="Helical" evidence="7">
    <location>
        <begin position="233"/>
        <end position="255"/>
    </location>
</feature>
<keyword evidence="5 7" id="KW-0472">Membrane</keyword>
<dbReference type="Gene3D" id="1.20.1720.10">
    <property type="entry name" value="Multidrug resistance protein D"/>
    <property type="match status" value="1"/>
</dbReference>
<feature type="region of interest" description="Disordered" evidence="6">
    <location>
        <begin position="406"/>
        <end position="445"/>
    </location>
</feature>
<evidence type="ECO:0000256" key="4">
    <source>
        <dbReference type="ARBA" id="ARBA00022989"/>
    </source>
</evidence>
<feature type="transmembrane region" description="Helical" evidence="7">
    <location>
        <begin position="149"/>
        <end position="167"/>
    </location>
</feature>
<feature type="transmembrane region" description="Helical" evidence="7">
    <location>
        <begin position="25"/>
        <end position="46"/>
    </location>
</feature>
<comment type="subcellular location">
    <subcellularLocation>
        <location evidence="1">Cell membrane</location>
        <topology evidence="1">Multi-pass membrane protein</topology>
    </subcellularLocation>
</comment>
<keyword evidence="2" id="KW-0813">Transport</keyword>
<dbReference type="Gene3D" id="1.20.1250.20">
    <property type="entry name" value="MFS general substrate transporter like domains"/>
    <property type="match status" value="1"/>
</dbReference>
<dbReference type="InterPro" id="IPR011701">
    <property type="entry name" value="MFS"/>
</dbReference>
<feature type="transmembrane region" description="Helical" evidence="7">
    <location>
        <begin position="58"/>
        <end position="77"/>
    </location>
</feature>
<evidence type="ECO:0000313" key="9">
    <source>
        <dbReference type="EMBL" id="MCP2261379.1"/>
    </source>
</evidence>
<dbReference type="InterPro" id="IPR001958">
    <property type="entry name" value="Tet-R_TetA/multi-R_MdtG-like"/>
</dbReference>
<evidence type="ECO:0000256" key="7">
    <source>
        <dbReference type="SAM" id="Phobius"/>
    </source>
</evidence>
<dbReference type="PANTHER" id="PTHR42718">
    <property type="entry name" value="MAJOR FACILITATOR SUPERFAMILY MULTIDRUG TRANSPORTER MFSC"/>
    <property type="match status" value="1"/>
</dbReference>
<feature type="transmembrane region" description="Helical" evidence="7">
    <location>
        <begin position="291"/>
        <end position="307"/>
    </location>
</feature>
<dbReference type="InterPro" id="IPR020846">
    <property type="entry name" value="MFS_dom"/>
</dbReference>
<keyword evidence="4 7" id="KW-1133">Transmembrane helix</keyword>
<protein>
    <submittedName>
        <fullName evidence="9">Arabinose efflux permease, MFS family</fullName>
    </submittedName>
</protein>
<dbReference type="InterPro" id="IPR036259">
    <property type="entry name" value="MFS_trans_sf"/>
</dbReference>
<feature type="transmembrane region" description="Helical" evidence="7">
    <location>
        <begin position="179"/>
        <end position="197"/>
    </location>
</feature>
<gene>
    <name evidence="9" type="ORF">LX15_005103</name>
</gene>